<keyword evidence="6" id="KW-1185">Reference proteome</keyword>
<dbReference type="PROSITE" id="PS51143">
    <property type="entry name" value="MT_A70"/>
    <property type="match status" value="1"/>
</dbReference>
<reference evidence="5 6" key="1">
    <citation type="submission" date="2018-09" db="EMBL/GenBank/DDBJ databases">
        <authorList>
            <person name="Zhu H."/>
        </authorList>
    </citation>
    <scope>NUCLEOTIDE SEQUENCE [LARGE SCALE GENOMIC DNA]</scope>
    <source>
        <strain evidence="5 6">K2W22B-5</strain>
    </source>
</reference>
<evidence type="ECO:0000256" key="1">
    <source>
        <dbReference type="ARBA" id="ARBA00022603"/>
    </source>
</evidence>
<dbReference type="SUPFAM" id="SSF53335">
    <property type="entry name" value="S-adenosyl-L-methionine-dependent methyltransferases"/>
    <property type="match status" value="1"/>
</dbReference>
<dbReference type="Proteomes" id="UP000283458">
    <property type="component" value="Unassembled WGS sequence"/>
</dbReference>
<keyword evidence="2" id="KW-0808">Transferase</keyword>
<comment type="caution">
    <text evidence="5">The sequence shown here is derived from an EMBL/GenBank/DDBJ whole genome shotgun (WGS) entry which is preliminary data.</text>
</comment>
<protein>
    <submittedName>
        <fullName evidence="5">S-adenosylmethionine-binding protein</fullName>
    </submittedName>
</protein>
<dbReference type="RefSeq" id="WP_119831201.1">
    <property type="nucleotide sequence ID" value="NZ_QYUL01000002.1"/>
</dbReference>
<dbReference type="EMBL" id="QYUL01000002">
    <property type="protein sequence ID" value="RJF81113.1"/>
    <property type="molecule type" value="Genomic_DNA"/>
</dbReference>
<sequence>MTDRLSPAPLLFDLPAIGGNAPLRAGTLSGAPASWSLKPLLPGEYTLVMADPPWRLALRSKKGEAKSPQAHYDCMPLADIKALPVGHLADKRGCLLWLWGTWPMLPQAIETGLAWGFRYVTGFPWVKRTVNDKLAFGTGYVVRVSTEHVTLWAIGDPPYGPGCKSERGILLDGGAALDAKTREHSRKPDEQYAMARRLIPTGPACELFARQSWPGFDVWGNQTDKFQADAGAGGL</sequence>
<dbReference type="AlphaFoldDB" id="A0A418VVE3"/>
<dbReference type="InterPro" id="IPR029063">
    <property type="entry name" value="SAM-dependent_MTases_sf"/>
</dbReference>
<comment type="similarity">
    <text evidence="4">Belongs to the MT-A70-like family.</text>
</comment>
<dbReference type="OrthoDB" id="9800596at2"/>
<dbReference type="InterPro" id="IPR007757">
    <property type="entry name" value="MT-A70-like"/>
</dbReference>
<dbReference type="GO" id="GO:0032259">
    <property type="term" value="P:methylation"/>
    <property type="evidence" value="ECO:0007669"/>
    <property type="project" value="UniProtKB-KW"/>
</dbReference>
<accession>A0A418VVE3</accession>
<keyword evidence="3" id="KW-0949">S-adenosyl-L-methionine</keyword>
<evidence type="ECO:0000313" key="5">
    <source>
        <dbReference type="EMBL" id="RJF81113.1"/>
    </source>
</evidence>
<name>A0A418VVE3_9PROT</name>
<gene>
    <name evidence="5" type="ORF">D3877_12890</name>
</gene>
<evidence type="ECO:0000313" key="6">
    <source>
        <dbReference type="Proteomes" id="UP000283458"/>
    </source>
</evidence>
<dbReference type="PANTHER" id="PTHR12829">
    <property type="entry name" value="N6-ADENOSINE-METHYLTRANSFERASE"/>
    <property type="match status" value="1"/>
</dbReference>
<evidence type="ECO:0000256" key="4">
    <source>
        <dbReference type="PROSITE-ProRule" id="PRU00489"/>
    </source>
</evidence>
<keyword evidence="1" id="KW-0489">Methyltransferase</keyword>
<proteinExistence type="inferred from homology"/>
<dbReference type="GO" id="GO:0008168">
    <property type="term" value="F:methyltransferase activity"/>
    <property type="evidence" value="ECO:0007669"/>
    <property type="project" value="UniProtKB-KW"/>
</dbReference>
<dbReference type="PANTHER" id="PTHR12829:SF7">
    <property type="entry name" value="N6-ADENOSINE-METHYLTRANSFERASE CATALYTIC SUBUNIT"/>
    <property type="match status" value="1"/>
</dbReference>
<evidence type="ECO:0000256" key="3">
    <source>
        <dbReference type="ARBA" id="ARBA00022691"/>
    </source>
</evidence>
<dbReference type="Pfam" id="PF05063">
    <property type="entry name" value="MT-A70"/>
    <property type="match status" value="1"/>
</dbReference>
<organism evidence="5 6">
    <name type="scientific">Azospirillum cavernae</name>
    <dbReference type="NCBI Taxonomy" id="2320860"/>
    <lineage>
        <taxon>Bacteria</taxon>
        <taxon>Pseudomonadati</taxon>
        <taxon>Pseudomonadota</taxon>
        <taxon>Alphaproteobacteria</taxon>
        <taxon>Rhodospirillales</taxon>
        <taxon>Azospirillaceae</taxon>
        <taxon>Azospirillum</taxon>
    </lineage>
</organism>
<evidence type="ECO:0000256" key="2">
    <source>
        <dbReference type="ARBA" id="ARBA00022679"/>
    </source>
</evidence>